<proteinExistence type="inferred from homology"/>
<evidence type="ECO:0000256" key="1">
    <source>
        <dbReference type="ARBA" id="ARBA00004395"/>
    </source>
</evidence>
<dbReference type="Proteomes" id="UP001432146">
    <property type="component" value="Unassembled WGS sequence"/>
</dbReference>
<dbReference type="InterPro" id="IPR048684">
    <property type="entry name" value="COG4_C"/>
</dbReference>
<dbReference type="PANTHER" id="PTHR24016:SF0">
    <property type="entry name" value="CONSERVED OLIGOMERIC GOLGI COMPLEX SUBUNIT 4"/>
    <property type="match status" value="1"/>
</dbReference>
<dbReference type="SMART" id="SM00762">
    <property type="entry name" value="Cog4"/>
    <property type="match status" value="1"/>
</dbReference>
<dbReference type="Gene3D" id="1.20.58.1970">
    <property type="match status" value="1"/>
</dbReference>
<evidence type="ECO:0000256" key="6">
    <source>
        <dbReference type="ARBA" id="ARBA00023034"/>
    </source>
</evidence>
<comment type="similarity">
    <text evidence="2">Belongs to the COG4 family.</text>
</comment>
<evidence type="ECO:0000256" key="3">
    <source>
        <dbReference type="ARBA" id="ARBA00020975"/>
    </source>
</evidence>
<comment type="caution">
    <text evidence="10">The sequence shown here is derived from an EMBL/GenBank/DDBJ whole genome shotgun (WGS) entry which is preliminary data.</text>
</comment>
<accession>A0AAW1A7P2</accession>
<dbReference type="InterPro" id="IPR013167">
    <property type="entry name" value="COG4_M"/>
</dbReference>
<dbReference type="GO" id="GO:0015031">
    <property type="term" value="P:protein transport"/>
    <property type="evidence" value="ECO:0007669"/>
    <property type="project" value="UniProtKB-KW"/>
</dbReference>
<gene>
    <name evidence="10" type="ORF">QLX08_003125</name>
</gene>
<keyword evidence="6" id="KW-0333">Golgi apparatus</keyword>
<dbReference type="GO" id="GO:0000139">
    <property type="term" value="C:Golgi membrane"/>
    <property type="evidence" value="ECO:0007669"/>
    <property type="project" value="UniProtKB-SubCell"/>
</dbReference>
<evidence type="ECO:0000313" key="11">
    <source>
        <dbReference type="Proteomes" id="UP001432146"/>
    </source>
</evidence>
<sequence length="764" mass="86774">MTAGSHFPSGKRVRCAERTQLPSETTRDAWDVSMHVWNTLKALSLIKIEKNLKNILSRQCHVEAKLQSISKVLPNVVVIRTEGEKFCNMIKHTNELAENVSAKVRQLDLARSRVYECQRRVNDILDLQLCSEGVAMALCNEDYEQGAAHVHRYLSMDQQLLERTAEDILMDHTNVSSSLITLQQAALQLRTVVTHKFDEAVKSEDLASVERFFKIFPLLGMHIEGLKKFCSYLCTKLQETAQKNLKAALEIKSNDKRASVIFSDTMTLLFEGIARIVEIHQPIIETYYGPGRLLMTISILQKECDRQVKKIIAEFMKHRCISKKVQIVNDYVRKPSSERADPKEFDLLLGEITIMHSRAELYIRFLKRRVKNDIEISVTNDAQYKDLINEFESMINNSDLAHGMQELLGAYLALERYFLEESVNKALGMDTLDQDQQTSSMVDDVFFIVQKCIRRSMSSWSIDGVCAVVNMACGILEGEFANRLRNRLRQGYPAGYLDLAQAYSALQTSIQHGRLQTSDTELARLMFLAYLNNTDVSIEYVETLCKSLSSEIDATFPNMQNKERGKIDSCLSGLKGVMSILRAVNDYGLEQLRVSAVKPRVTPWVDAFLSVDHHINEDDLLRYETEEPFVQTLIMNLEGLLQSFKGTLTTSNYDALIGLLTAEVTARLEKVVLKSTFNRAGGLILDKEIRSLASYLAAVTSWSVRDKFARLTQIATILSVEKIEELADYCGADAIAWRLTPAEVRRIASMRIDFRPEDVKRLKL</sequence>
<keyword evidence="4" id="KW-0813">Transport</keyword>
<evidence type="ECO:0000256" key="4">
    <source>
        <dbReference type="ARBA" id="ARBA00022448"/>
    </source>
</evidence>
<reference evidence="10 11" key="1">
    <citation type="submission" date="2024-05" db="EMBL/GenBank/DDBJ databases">
        <title>The nuclear and mitochondrial genome assemblies of Tetragonisca angustula (Apidae: Meliponini), a tiny yet remarkable pollinator in the Neotropics.</title>
        <authorList>
            <person name="Ferrari R."/>
            <person name="Ricardo P.C."/>
            <person name="Dias F.C."/>
            <person name="Araujo N.S."/>
            <person name="Soares D.O."/>
            <person name="Zhou Q.-S."/>
            <person name="Zhu C.-D."/>
            <person name="Coutinho L."/>
            <person name="Airas M.C."/>
            <person name="Batista T.M."/>
        </authorList>
    </citation>
    <scope>NUCLEOTIDE SEQUENCE [LARGE SCALE GENOMIC DNA]</scope>
    <source>
        <strain evidence="10">ASF017062</strain>
        <tissue evidence="10">Abdomen</tissue>
    </source>
</reference>
<dbReference type="Pfam" id="PF20662">
    <property type="entry name" value="COG4_C"/>
    <property type="match status" value="1"/>
</dbReference>
<dbReference type="GO" id="GO:0017119">
    <property type="term" value="C:Golgi transport complex"/>
    <property type="evidence" value="ECO:0007669"/>
    <property type="project" value="TreeGrafter"/>
</dbReference>
<evidence type="ECO:0000256" key="7">
    <source>
        <dbReference type="ARBA" id="ARBA00023136"/>
    </source>
</evidence>
<dbReference type="EMBL" id="JAWNGG020000044">
    <property type="protein sequence ID" value="KAK9306065.1"/>
    <property type="molecule type" value="Genomic_DNA"/>
</dbReference>
<protein>
    <recommendedName>
        <fullName evidence="3">Conserved oligomeric Golgi complex subunit 4</fullName>
    </recommendedName>
    <alternativeName>
        <fullName evidence="8">Component of oligomeric Golgi complex 4</fullName>
    </alternativeName>
</protein>
<evidence type="ECO:0000259" key="9">
    <source>
        <dbReference type="SMART" id="SM00762"/>
    </source>
</evidence>
<comment type="subcellular location">
    <subcellularLocation>
        <location evidence="1">Golgi apparatus membrane</location>
        <topology evidence="1">Peripheral membrane protein</topology>
    </subcellularLocation>
</comment>
<organism evidence="10 11">
    <name type="scientific">Tetragonisca angustula</name>
    <dbReference type="NCBI Taxonomy" id="166442"/>
    <lineage>
        <taxon>Eukaryota</taxon>
        <taxon>Metazoa</taxon>
        <taxon>Ecdysozoa</taxon>
        <taxon>Arthropoda</taxon>
        <taxon>Hexapoda</taxon>
        <taxon>Insecta</taxon>
        <taxon>Pterygota</taxon>
        <taxon>Neoptera</taxon>
        <taxon>Endopterygota</taxon>
        <taxon>Hymenoptera</taxon>
        <taxon>Apocrita</taxon>
        <taxon>Aculeata</taxon>
        <taxon>Apoidea</taxon>
        <taxon>Anthophila</taxon>
        <taxon>Apidae</taxon>
        <taxon>Tetragonisca</taxon>
    </lineage>
</organism>
<dbReference type="GO" id="GO:0007030">
    <property type="term" value="P:Golgi organization"/>
    <property type="evidence" value="ECO:0007669"/>
    <property type="project" value="TreeGrafter"/>
</dbReference>
<name>A0AAW1A7P2_9HYME</name>
<dbReference type="InterPro" id="IPR048682">
    <property type="entry name" value="COG4"/>
</dbReference>
<keyword evidence="5" id="KW-0653">Protein transport</keyword>
<evidence type="ECO:0000256" key="8">
    <source>
        <dbReference type="ARBA" id="ARBA00031340"/>
    </source>
</evidence>
<dbReference type="Pfam" id="PF08318">
    <property type="entry name" value="COG4_m"/>
    <property type="match status" value="1"/>
</dbReference>
<dbReference type="AlphaFoldDB" id="A0AAW1A7P2"/>
<evidence type="ECO:0000256" key="2">
    <source>
        <dbReference type="ARBA" id="ARBA00009215"/>
    </source>
</evidence>
<evidence type="ECO:0000313" key="10">
    <source>
        <dbReference type="EMBL" id="KAK9306065.1"/>
    </source>
</evidence>
<dbReference type="Gene3D" id="1.10.287.1060">
    <property type="entry name" value="ESAT-6-like"/>
    <property type="match status" value="1"/>
</dbReference>
<keyword evidence="11" id="KW-1185">Reference proteome</keyword>
<dbReference type="GO" id="GO:0006890">
    <property type="term" value="P:retrograde vesicle-mediated transport, Golgi to endoplasmic reticulum"/>
    <property type="evidence" value="ECO:0007669"/>
    <property type="project" value="TreeGrafter"/>
</dbReference>
<dbReference type="Pfam" id="PF20663">
    <property type="entry name" value="COG4_N"/>
    <property type="match status" value="1"/>
</dbReference>
<feature type="domain" description="COG4 transport protein middle alpha-helical bundle" evidence="9">
    <location>
        <begin position="182"/>
        <end position="489"/>
    </location>
</feature>
<evidence type="ECO:0000256" key="5">
    <source>
        <dbReference type="ARBA" id="ARBA00022927"/>
    </source>
</evidence>
<dbReference type="PANTHER" id="PTHR24016">
    <property type="entry name" value="CONSERVED OLIGOMERIC GOLGI COMPLEX SUBUNIT 4"/>
    <property type="match status" value="1"/>
</dbReference>
<keyword evidence="7" id="KW-0472">Membrane</keyword>
<dbReference type="FunFam" id="1.10.287.1060:FF:000014">
    <property type="entry name" value="conserved oligomeric Golgi complex subunit 4"/>
    <property type="match status" value="1"/>
</dbReference>
<dbReference type="InterPro" id="IPR048680">
    <property type="entry name" value="COG4_N"/>
</dbReference>